<sequence length="474" mass="51707">MEQYDLIVIGGGAGGLTVASGAASLGAKVALVEKSGLLGGDCLHFGCVPSKAFIQSAREVATIRAGGDYGFETKGSVDMKKIRERVKGAISHIQQHDDPDRFLELGVDIYFGGAEFLDPHTILVEKEDRISGKRIVVATGSSPLIPGIEGLADVEYHTNETVFEVGELPRRVVFIGGGPIGLELAQAFSHLGSEAIVLEQHDEILVKEDKDIREVATGLLEKDIQFVYGAEIKRVSEQDGQKVVHYVKDGQEESVDGDLLFLATGRKPGTETLNLSAAGVEVDERGFIKVNDELRTNLSHIFAIGDVNGRYPFTHGAGMEGKLVVQNAVFGLKRNVSYNKLPWTTYTTPEIFHIGLTEEEAVEKGMEYRVYKKTLDEVDRFVADQRTEGLVKIITDPKGKILGAHAVGSGAGDWMQPVVFAMEKGSKIGALSNMVYPYPNHAAAVQQTADLYWREKLFDGVLPVISKKYVELFR</sequence>
<dbReference type="PROSITE" id="PS00076">
    <property type="entry name" value="PYRIDINE_REDOX_1"/>
    <property type="match status" value="1"/>
</dbReference>
<comment type="caution">
    <text evidence="13">The sequence shown here is derived from an EMBL/GenBank/DDBJ whole genome shotgun (WGS) entry which is preliminary data.</text>
</comment>
<accession>A0A0P6VYP7</accession>
<name>A0A0P6VYP7_9BACI</name>
<dbReference type="Pfam" id="PF02852">
    <property type="entry name" value="Pyr_redox_dim"/>
    <property type="match status" value="1"/>
</dbReference>
<dbReference type="Proteomes" id="UP000050398">
    <property type="component" value="Unassembled WGS sequence"/>
</dbReference>
<dbReference type="InterPro" id="IPR036188">
    <property type="entry name" value="FAD/NAD-bd_sf"/>
</dbReference>
<keyword evidence="4" id="KW-0521">NADP</keyword>
<dbReference type="Gene3D" id="3.30.390.30">
    <property type="match status" value="1"/>
</dbReference>
<evidence type="ECO:0000256" key="4">
    <source>
        <dbReference type="ARBA" id="ARBA00022857"/>
    </source>
</evidence>
<evidence type="ECO:0000259" key="12">
    <source>
        <dbReference type="Pfam" id="PF07992"/>
    </source>
</evidence>
<keyword evidence="6" id="KW-1015">Disulfide bond</keyword>
<dbReference type="InterPro" id="IPR001100">
    <property type="entry name" value="Pyr_nuc-diS_OxRdtase"/>
</dbReference>
<evidence type="ECO:0000313" key="13">
    <source>
        <dbReference type="EMBL" id="KPL58281.1"/>
    </source>
</evidence>
<feature type="binding site" evidence="8">
    <location>
        <position position="306"/>
    </location>
    <ligand>
        <name>FAD</name>
        <dbReference type="ChEBI" id="CHEBI:57692"/>
    </ligand>
</feature>
<dbReference type="SUPFAM" id="SSF51905">
    <property type="entry name" value="FAD/NAD(P)-binding domain"/>
    <property type="match status" value="1"/>
</dbReference>
<dbReference type="eggNOG" id="COG1249">
    <property type="taxonomic scope" value="Bacteria"/>
</dbReference>
<dbReference type="PRINTS" id="PR00368">
    <property type="entry name" value="FADPNR"/>
</dbReference>
<dbReference type="Pfam" id="PF07992">
    <property type="entry name" value="Pyr_redox_2"/>
    <property type="match status" value="1"/>
</dbReference>
<evidence type="ECO:0000256" key="10">
    <source>
        <dbReference type="RuleBase" id="RU003691"/>
    </source>
</evidence>
<dbReference type="PANTHER" id="PTHR43014">
    <property type="entry name" value="MERCURIC REDUCTASE"/>
    <property type="match status" value="1"/>
</dbReference>
<comment type="similarity">
    <text evidence="1 10">Belongs to the class-I pyridine nucleotide-disulfide oxidoreductase family.</text>
</comment>
<feature type="domain" description="FAD/NAD(P)-binding" evidence="12">
    <location>
        <begin position="4"/>
        <end position="321"/>
    </location>
</feature>
<evidence type="ECO:0000256" key="7">
    <source>
        <dbReference type="ARBA" id="ARBA00023284"/>
    </source>
</evidence>
<feature type="binding site" evidence="8">
    <location>
        <begin position="139"/>
        <end position="141"/>
    </location>
    <ligand>
        <name>FAD</name>
        <dbReference type="ChEBI" id="CHEBI:57692"/>
    </ligand>
</feature>
<dbReference type="AlphaFoldDB" id="A0A0P6VYP7"/>
<dbReference type="PATRIC" id="fig|218284.4.peg.1750"/>
<dbReference type="Gene3D" id="3.50.50.60">
    <property type="entry name" value="FAD/NAD(P)-binding domain"/>
    <property type="match status" value="2"/>
</dbReference>
<keyword evidence="8" id="KW-0520">NAD</keyword>
<keyword evidence="8" id="KW-0547">Nucleotide-binding</keyword>
<dbReference type="EMBL" id="LIXZ01000017">
    <property type="protein sequence ID" value="KPL58281.1"/>
    <property type="molecule type" value="Genomic_DNA"/>
</dbReference>
<evidence type="ECO:0000256" key="5">
    <source>
        <dbReference type="ARBA" id="ARBA00023002"/>
    </source>
</evidence>
<evidence type="ECO:0000256" key="8">
    <source>
        <dbReference type="PIRSR" id="PIRSR000350-3"/>
    </source>
</evidence>
<keyword evidence="3 8" id="KW-0274">FAD</keyword>
<evidence type="ECO:0000259" key="11">
    <source>
        <dbReference type="Pfam" id="PF02852"/>
    </source>
</evidence>
<keyword evidence="5 10" id="KW-0560">Oxidoreductase</keyword>
<dbReference type="InterPro" id="IPR012999">
    <property type="entry name" value="Pyr_OxRdtase_I_AS"/>
</dbReference>
<dbReference type="PIRSF" id="PIRSF000350">
    <property type="entry name" value="Mercury_reductase_MerA"/>
    <property type="match status" value="1"/>
</dbReference>
<feature type="domain" description="Pyridine nucleotide-disulphide oxidoreductase dimerisation" evidence="11">
    <location>
        <begin position="342"/>
        <end position="447"/>
    </location>
</feature>
<comment type="cofactor">
    <cofactor evidence="8">
        <name>FAD</name>
        <dbReference type="ChEBI" id="CHEBI:57692"/>
    </cofactor>
    <text evidence="8">Binds 1 FAD per subunit.</text>
</comment>
<feature type="binding site" evidence="8">
    <location>
        <position position="51"/>
    </location>
    <ligand>
        <name>FAD</name>
        <dbReference type="ChEBI" id="CHEBI:57692"/>
    </ligand>
</feature>
<evidence type="ECO:0000256" key="9">
    <source>
        <dbReference type="PIRSR" id="PIRSR000350-4"/>
    </source>
</evidence>
<proteinExistence type="inferred from homology"/>
<protein>
    <submittedName>
        <fullName evidence="13">Pyridine nucleotide-disulfide oxidoreductase</fullName>
    </submittedName>
</protein>
<dbReference type="GO" id="GO:0050660">
    <property type="term" value="F:flavin adenine dinucleotide binding"/>
    <property type="evidence" value="ECO:0007669"/>
    <property type="project" value="TreeGrafter"/>
</dbReference>
<feature type="binding site" evidence="8">
    <location>
        <position position="199"/>
    </location>
    <ligand>
        <name>NAD(+)</name>
        <dbReference type="ChEBI" id="CHEBI:57540"/>
    </ligand>
</feature>
<evidence type="ECO:0000256" key="2">
    <source>
        <dbReference type="ARBA" id="ARBA00022630"/>
    </source>
</evidence>
<organism evidence="13 14">
    <name type="scientific">Rossellomorea vietnamensis</name>
    <dbReference type="NCBI Taxonomy" id="218284"/>
    <lineage>
        <taxon>Bacteria</taxon>
        <taxon>Bacillati</taxon>
        <taxon>Bacillota</taxon>
        <taxon>Bacilli</taxon>
        <taxon>Bacillales</taxon>
        <taxon>Bacillaceae</taxon>
        <taxon>Rossellomorea</taxon>
    </lineage>
</organism>
<dbReference type="PRINTS" id="PR00411">
    <property type="entry name" value="PNDRDTASEI"/>
</dbReference>
<evidence type="ECO:0000313" key="14">
    <source>
        <dbReference type="Proteomes" id="UP000050398"/>
    </source>
</evidence>
<keyword evidence="2 10" id="KW-0285">Flavoprotein</keyword>
<dbReference type="PANTHER" id="PTHR43014:SF2">
    <property type="entry name" value="MERCURIC REDUCTASE"/>
    <property type="match status" value="1"/>
</dbReference>
<feature type="binding site" evidence="8">
    <location>
        <begin position="176"/>
        <end position="183"/>
    </location>
    <ligand>
        <name>NAD(+)</name>
        <dbReference type="ChEBI" id="CHEBI:57540"/>
    </ligand>
</feature>
<evidence type="ECO:0000256" key="3">
    <source>
        <dbReference type="ARBA" id="ARBA00022827"/>
    </source>
</evidence>
<feature type="disulfide bond" description="Redox-active" evidence="9">
    <location>
        <begin position="42"/>
        <end position="47"/>
    </location>
</feature>
<feature type="binding site" evidence="8">
    <location>
        <position position="265"/>
    </location>
    <ligand>
        <name>NAD(+)</name>
        <dbReference type="ChEBI" id="CHEBI:57540"/>
    </ligand>
</feature>
<dbReference type="GO" id="GO:0003955">
    <property type="term" value="F:NAD(P)H dehydrogenase (quinone) activity"/>
    <property type="evidence" value="ECO:0007669"/>
    <property type="project" value="TreeGrafter"/>
</dbReference>
<dbReference type="RefSeq" id="WP_060673895.1">
    <property type="nucleotide sequence ID" value="NZ_LIXZ01000017.1"/>
</dbReference>
<dbReference type="SUPFAM" id="SSF55424">
    <property type="entry name" value="FAD/NAD-linked reductases, dimerisation (C-terminal) domain"/>
    <property type="match status" value="1"/>
</dbReference>
<evidence type="ECO:0000256" key="1">
    <source>
        <dbReference type="ARBA" id="ARBA00007532"/>
    </source>
</evidence>
<dbReference type="InterPro" id="IPR023753">
    <property type="entry name" value="FAD/NAD-binding_dom"/>
</dbReference>
<dbReference type="InterPro" id="IPR004099">
    <property type="entry name" value="Pyr_nucl-diS_OxRdtase_dimer"/>
</dbReference>
<evidence type="ECO:0000256" key="6">
    <source>
        <dbReference type="ARBA" id="ARBA00023157"/>
    </source>
</evidence>
<dbReference type="InterPro" id="IPR016156">
    <property type="entry name" value="FAD/NAD-linked_Rdtase_dimer_sf"/>
</dbReference>
<dbReference type="OrthoDB" id="9800167at2"/>
<dbReference type="FunFam" id="3.30.390.30:FF:000001">
    <property type="entry name" value="Dihydrolipoyl dehydrogenase"/>
    <property type="match status" value="1"/>
</dbReference>
<reference evidence="13 14" key="1">
    <citation type="submission" date="2015-08" db="EMBL/GenBank/DDBJ databases">
        <title>Draft Genome Sequence of Bacillus vietnamensis UCD-SED5.</title>
        <authorList>
            <person name="Lee R.D."/>
            <person name="Jospin G."/>
            <person name="Lang J.M."/>
            <person name="Coil D.A."/>
            <person name="Eisen J.A."/>
        </authorList>
    </citation>
    <scope>NUCLEOTIDE SEQUENCE [LARGE SCALE GENOMIC DNA]</scope>
    <source>
        <strain evidence="13 14">UCD-SED5</strain>
    </source>
</reference>
<gene>
    <name evidence="13" type="ORF">AM506_17630</name>
</gene>
<dbReference type="GO" id="GO:0016668">
    <property type="term" value="F:oxidoreductase activity, acting on a sulfur group of donors, NAD(P) as acceptor"/>
    <property type="evidence" value="ECO:0007669"/>
    <property type="project" value="InterPro"/>
</dbReference>
<keyword evidence="7 10" id="KW-0676">Redox-active center</keyword>